<evidence type="ECO:0000313" key="5">
    <source>
        <dbReference type="Proteomes" id="UP000068250"/>
    </source>
</evidence>
<dbReference type="Pfam" id="PF00437">
    <property type="entry name" value="T2SSE"/>
    <property type="match status" value="1"/>
</dbReference>
<evidence type="ECO:0000259" key="2">
    <source>
        <dbReference type="SMART" id="SM00382"/>
    </source>
</evidence>
<dbReference type="PATRIC" id="fig|431306.5.peg.586"/>
<dbReference type="EMBL" id="LN609302">
    <property type="protein sequence ID" value="CEF54146.1"/>
    <property type="molecule type" value="Genomic_DNA"/>
</dbReference>
<reference evidence="4 6" key="3">
    <citation type="journal article" date="2020" name="Int. J. Syst. Evol. Microbiol.">
        <title>Novel acetic acid bacteria from cider fermentations: Acetobacter conturbans sp. nov. and Acetobacter fallax sp. nov.</title>
        <authorList>
            <person name="Sombolestani A.S."/>
            <person name="Cleenwerck I."/>
            <person name="Cnockaert M."/>
            <person name="Borremans W."/>
            <person name="Wieme A.D."/>
            <person name="De Vuyst L."/>
            <person name="Vandamme P."/>
        </authorList>
    </citation>
    <scope>NUCLEOTIDE SEQUENCE [LARGE SCALE GENOMIC DNA]</scope>
    <source>
        <strain evidence="4 6">LMG 23848</strain>
    </source>
</reference>
<evidence type="ECO:0000313" key="4">
    <source>
        <dbReference type="EMBL" id="NHO40114.1"/>
    </source>
</evidence>
<dbReference type="SUPFAM" id="SSF52540">
    <property type="entry name" value="P-loop containing nucleoside triphosphate hydrolases"/>
    <property type="match status" value="1"/>
</dbReference>
<dbReference type="AlphaFoldDB" id="A0A0U5F153"/>
<proteinExistence type="inferred from homology"/>
<feature type="domain" description="AAA+ ATPase" evidence="2">
    <location>
        <begin position="239"/>
        <end position="406"/>
    </location>
</feature>
<dbReference type="PANTHER" id="PTHR30486">
    <property type="entry name" value="TWITCHING MOTILITY PROTEIN PILT"/>
    <property type="match status" value="1"/>
</dbReference>
<organism evidence="3 5">
    <name type="scientific">Acetobacter ghanensis</name>
    <dbReference type="NCBI Taxonomy" id="431306"/>
    <lineage>
        <taxon>Bacteria</taxon>
        <taxon>Pseudomonadati</taxon>
        <taxon>Pseudomonadota</taxon>
        <taxon>Alphaproteobacteria</taxon>
        <taxon>Acetobacterales</taxon>
        <taxon>Acetobacteraceae</taxon>
        <taxon>Acetobacter</taxon>
    </lineage>
</organism>
<reference evidence="5" key="1">
    <citation type="submission" date="2014-09" db="EMBL/GenBank/DDBJ databases">
        <authorList>
            <person name="Illeghems K.G."/>
        </authorList>
    </citation>
    <scope>NUCLEOTIDE SEQUENCE [LARGE SCALE GENOMIC DNA]</scope>
    <source>
        <strain evidence="5">LMG 23848T</strain>
    </source>
</reference>
<name>A0A0U5F153_9PROT</name>
<reference evidence="3" key="2">
    <citation type="submission" date="2014-09" db="EMBL/GenBank/DDBJ databases">
        <authorList>
            <person name="Magalhaes I.L.F."/>
            <person name="Oliveira U."/>
            <person name="Santos F.R."/>
            <person name="Vidigal T.H.D.A."/>
            <person name="Brescovit A.D."/>
            <person name="Santos A.J."/>
        </authorList>
    </citation>
    <scope>NUCLEOTIDE SEQUENCE</scope>
    <source>
        <strain evidence="3">LMG 23848T</strain>
    </source>
</reference>
<dbReference type="InterPro" id="IPR027417">
    <property type="entry name" value="P-loop_NTPase"/>
</dbReference>
<evidence type="ECO:0000313" key="6">
    <source>
        <dbReference type="Proteomes" id="UP000657200"/>
    </source>
</evidence>
<accession>A0A0U5F153</accession>
<dbReference type="InterPro" id="IPR003593">
    <property type="entry name" value="AAA+_ATPase"/>
</dbReference>
<dbReference type="Gene3D" id="3.40.50.300">
    <property type="entry name" value="P-loop containing nucleotide triphosphate hydrolases"/>
    <property type="match status" value="1"/>
</dbReference>
<dbReference type="OrthoDB" id="9810761at2"/>
<dbReference type="InterPro" id="IPR001482">
    <property type="entry name" value="T2SS/T4SS_dom"/>
</dbReference>
<comment type="similarity">
    <text evidence="1">Belongs to the GSP E family.</text>
</comment>
<evidence type="ECO:0000313" key="3">
    <source>
        <dbReference type="EMBL" id="CEF54146.1"/>
    </source>
</evidence>
<dbReference type="InterPro" id="IPR050921">
    <property type="entry name" value="T4SS_GSP_E_ATPase"/>
</dbReference>
<dbReference type="CDD" id="cd01130">
    <property type="entry name" value="VirB11-like_ATPase"/>
    <property type="match status" value="1"/>
</dbReference>
<dbReference type="Gene3D" id="3.30.450.380">
    <property type="match status" value="1"/>
</dbReference>
<dbReference type="PANTHER" id="PTHR30486:SF15">
    <property type="entry name" value="TYPE II_IV SECRETION SYSTEM ATPASE"/>
    <property type="match status" value="1"/>
</dbReference>
<dbReference type="Proteomes" id="UP000657200">
    <property type="component" value="Unassembled WGS sequence"/>
</dbReference>
<dbReference type="GO" id="GO:0016887">
    <property type="term" value="F:ATP hydrolysis activity"/>
    <property type="evidence" value="ECO:0007669"/>
    <property type="project" value="InterPro"/>
</dbReference>
<gene>
    <name evidence="3" type="primary">cpaF</name>
    <name evidence="3" type="ORF">AGA_609</name>
    <name evidence="4" type="ORF">GOB80_10580</name>
</gene>
<dbReference type="STRING" id="431306.AGA_609"/>
<dbReference type="RefSeq" id="WP_059022901.1">
    <property type="nucleotide sequence ID" value="NZ_JBNZCO010000010.1"/>
</dbReference>
<sequence>MANEDSGDRVERLRRLQFLQPPAETAPEPLPVIPEEVVEPEPAEQTLTHDQWLMLRGGCLTQLDPALILPLSADQLAHAIERVVDQVATDQRIHLNLREQKEITSELVNDIKGLGPIQPLLEDDQINDILINGPNRVFVERSGKVVVAPVRFRDQRHLMSVCQRIATDMGRRVDESSPMVDARLKDGSRVNIVFPPLALDGPYVSIRKFAKQKIDFAKMVENGSCSESLAKILEIAARIRLNIIVSGGTGSGKTTLLNALSRFIDFGERVITVEDAAELQLQQPHVVRMETRPASLEGRGEVTQRDLVRNALRMRPDRIIIGEVRSAEAFDMLQAMNTGHDGSMSTIHSNNAKDAITRIENMVQMGSMSLPLSAIRTQIVGAVDLIVQIGRQRDGVRRIVQVSDVVGLENDVVVMNDIFRMAFDGEDETGRLKTHYKVSAARPSFFEKLQYCDMDRLWNSALSEARL</sequence>
<dbReference type="SMART" id="SM00382">
    <property type="entry name" value="AAA"/>
    <property type="match status" value="1"/>
</dbReference>
<evidence type="ECO:0000256" key="1">
    <source>
        <dbReference type="ARBA" id="ARBA00006611"/>
    </source>
</evidence>
<protein>
    <submittedName>
        <fullName evidence="4">CpaF family protein</fullName>
    </submittedName>
    <submittedName>
        <fullName evidence="3">Type II secretion system protein E</fullName>
    </submittedName>
</protein>
<keyword evidence="6" id="KW-1185">Reference proteome</keyword>
<dbReference type="Proteomes" id="UP000068250">
    <property type="component" value="Chromosome I"/>
</dbReference>
<dbReference type="EMBL" id="WOTE01000006">
    <property type="protein sequence ID" value="NHO40114.1"/>
    <property type="molecule type" value="Genomic_DNA"/>
</dbReference>